<accession>A0A3S3Z1N1</accession>
<organism evidence="1 2">
    <name type="scientific">Mucilaginibacter gilvus</name>
    <dbReference type="NCBI Taxonomy" id="2305909"/>
    <lineage>
        <taxon>Bacteria</taxon>
        <taxon>Pseudomonadati</taxon>
        <taxon>Bacteroidota</taxon>
        <taxon>Sphingobacteriia</taxon>
        <taxon>Sphingobacteriales</taxon>
        <taxon>Sphingobacteriaceae</taxon>
        <taxon>Mucilaginibacter</taxon>
    </lineage>
</organism>
<proteinExistence type="predicted"/>
<dbReference type="InterPro" id="IPR027417">
    <property type="entry name" value="P-loop_NTPase"/>
</dbReference>
<comment type="caution">
    <text evidence="1">The sequence shown here is derived from an EMBL/GenBank/DDBJ whole genome shotgun (WGS) entry which is preliminary data.</text>
</comment>
<evidence type="ECO:0000313" key="1">
    <source>
        <dbReference type="EMBL" id="RWY51026.1"/>
    </source>
</evidence>
<dbReference type="SUPFAM" id="SSF52540">
    <property type="entry name" value="P-loop containing nucleoside triphosphate hydrolases"/>
    <property type="match status" value="1"/>
</dbReference>
<dbReference type="Pfam" id="PF13469">
    <property type="entry name" value="Sulfotransfer_3"/>
    <property type="match status" value="1"/>
</dbReference>
<dbReference type="Gene3D" id="3.40.50.300">
    <property type="entry name" value="P-loop containing nucleotide triphosphate hydrolases"/>
    <property type="match status" value="1"/>
</dbReference>
<reference evidence="1 2" key="1">
    <citation type="submission" date="2019-01" db="EMBL/GenBank/DDBJ databases">
        <title>Mucilaginibacter antarcticum sp. nov., isolated from antarctic soil.</title>
        <authorList>
            <person name="Yan Y.-Q."/>
            <person name="Du Z.-J."/>
        </authorList>
    </citation>
    <scope>NUCLEOTIDE SEQUENCE [LARGE SCALE GENOMIC DNA]</scope>
    <source>
        <strain evidence="1 2">F01003</strain>
    </source>
</reference>
<protein>
    <recommendedName>
        <fullName evidence="3">Sulfotransferase</fullName>
    </recommendedName>
</protein>
<dbReference type="EMBL" id="SBIW01000006">
    <property type="protein sequence ID" value="RWY51026.1"/>
    <property type="molecule type" value="Genomic_DNA"/>
</dbReference>
<dbReference type="RefSeq" id="WP_128534445.1">
    <property type="nucleotide sequence ID" value="NZ_SBIW01000006.1"/>
</dbReference>
<evidence type="ECO:0008006" key="3">
    <source>
        <dbReference type="Google" id="ProtNLM"/>
    </source>
</evidence>
<name>A0A3S3Z1N1_9SPHI</name>
<evidence type="ECO:0000313" key="2">
    <source>
        <dbReference type="Proteomes" id="UP000286701"/>
    </source>
</evidence>
<gene>
    <name evidence="1" type="ORF">EPL05_13220</name>
</gene>
<dbReference type="AlphaFoldDB" id="A0A3S3Z1N1"/>
<dbReference type="OrthoDB" id="5432096at2"/>
<dbReference type="Proteomes" id="UP000286701">
    <property type="component" value="Unassembled WGS sequence"/>
</dbReference>
<keyword evidence="2" id="KW-1185">Reference proteome</keyword>
<sequence length="115" mass="12711">MLASIIQTEAQLHNLLPQQRLEGSVPTDLLDAAREWSQLVWDMAERLGPMPLSKKQVEDGLNLAARPVFICGVHRGGTTLVRNLLDGHPQLCVLPSEGTFYTNLEAKLKQLPADN</sequence>